<evidence type="ECO:0000313" key="2">
    <source>
        <dbReference type="Proteomes" id="UP000236370"/>
    </source>
</evidence>
<name>A0A2J8N4N9_PANTR</name>
<evidence type="ECO:0000313" key="1">
    <source>
        <dbReference type="EMBL" id="PNI66723.1"/>
    </source>
</evidence>
<dbReference type="AlphaFoldDB" id="A0A2J8N4N9"/>
<organism evidence="1 2">
    <name type="scientific">Pan troglodytes</name>
    <name type="common">Chimpanzee</name>
    <dbReference type="NCBI Taxonomy" id="9598"/>
    <lineage>
        <taxon>Eukaryota</taxon>
        <taxon>Metazoa</taxon>
        <taxon>Chordata</taxon>
        <taxon>Craniata</taxon>
        <taxon>Vertebrata</taxon>
        <taxon>Euteleostomi</taxon>
        <taxon>Mammalia</taxon>
        <taxon>Eutheria</taxon>
        <taxon>Euarchontoglires</taxon>
        <taxon>Primates</taxon>
        <taxon>Haplorrhini</taxon>
        <taxon>Catarrhini</taxon>
        <taxon>Hominidae</taxon>
        <taxon>Pan</taxon>
    </lineage>
</organism>
<dbReference type="EMBL" id="NBAG03000236">
    <property type="protein sequence ID" value="PNI66723.1"/>
    <property type="molecule type" value="Genomic_DNA"/>
</dbReference>
<comment type="caution">
    <text evidence="1">The sequence shown here is derived from an EMBL/GenBank/DDBJ whole genome shotgun (WGS) entry which is preliminary data.</text>
</comment>
<proteinExistence type="predicted"/>
<reference evidence="1 2" key="1">
    <citation type="submission" date="2017-12" db="EMBL/GenBank/DDBJ databases">
        <title>High-resolution comparative analysis of great ape genomes.</title>
        <authorList>
            <person name="Pollen A."/>
            <person name="Hastie A."/>
            <person name="Hormozdiari F."/>
            <person name="Dougherty M."/>
            <person name="Liu R."/>
            <person name="Chaisson M."/>
            <person name="Hoppe E."/>
            <person name="Hill C."/>
            <person name="Pang A."/>
            <person name="Hillier L."/>
            <person name="Baker C."/>
            <person name="Armstrong J."/>
            <person name="Shendure J."/>
            <person name="Paten B."/>
            <person name="Wilson R."/>
            <person name="Chao H."/>
            <person name="Schneider V."/>
            <person name="Ventura M."/>
            <person name="Kronenberg Z."/>
            <person name="Murali S."/>
            <person name="Gordon D."/>
            <person name="Cantsilieris S."/>
            <person name="Munson K."/>
            <person name="Nelson B."/>
            <person name="Raja A."/>
            <person name="Underwood J."/>
            <person name="Diekhans M."/>
            <person name="Fiddes I."/>
            <person name="Haussler D."/>
            <person name="Eichler E."/>
        </authorList>
    </citation>
    <scope>NUCLEOTIDE SEQUENCE [LARGE SCALE GENOMIC DNA]</scope>
    <source>
        <strain evidence="1">Yerkes chimp pedigree #C0471</strain>
    </source>
</reference>
<gene>
    <name evidence="1" type="ORF">CK820_G0014745</name>
</gene>
<accession>A0A2J8N4N9</accession>
<protein>
    <submittedName>
        <fullName evidence="1">GTF3C3 isoform 10</fullName>
    </submittedName>
</protein>
<feature type="non-terminal residue" evidence="1">
    <location>
        <position position="1"/>
    </location>
</feature>
<dbReference type="Proteomes" id="UP000236370">
    <property type="component" value="Unassembled WGS sequence"/>
</dbReference>
<sequence length="43" mass="5263">TDPVNMSGFSPELIDYLEGKISFEEFERRREERKTREKKVRRC</sequence>